<reference evidence="1 2" key="1">
    <citation type="submission" date="2019-09" db="EMBL/GenBank/DDBJ databases">
        <title>NBRP : Genome information of microbial organism related human and environment.</title>
        <authorList>
            <person name="Hattori M."/>
            <person name="Oshima K."/>
            <person name="Inaba H."/>
            <person name="Suda W."/>
            <person name="Sakamoto M."/>
            <person name="Iino T."/>
            <person name="Kitahara M."/>
            <person name="Oshida Y."/>
            <person name="Iida T."/>
            <person name="Kudo T."/>
            <person name="Itoh T."/>
            <person name="Ohkuma M."/>
        </authorList>
    </citation>
    <scope>NUCLEOTIDE SEQUENCE [LARGE SCALE GENOMIC DNA]</scope>
    <source>
        <strain evidence="1 2">Hi-2</strain>
    </source>
</reference>
<evidence type="ECO:0000313" key="1">
    <source>
        <dbReference type="EMBL" id="GEQ97615.1"/>
    </source>
</evidence>
<gene>
    <name evidence="1" type="ORF">JCM17844_12520</name>
</gene>
<comment type="caution">
    <text evidence="1">The sequence shown here is derived from an EMBL/GenBank/DDBJ whole genome shotgun (WGS) entry which is preliminary data.</text>
</comment>
<dbReference type="AlphaFoldDB" id="A0A5A7MRJ1"/>
<name>A0A5A7MRJ1_9PROT</name>
<proteinExistence type="predicted"/>
<dbReference type="Proteomes" id="UP000322084">
    <property type="component" value="Unassembled WGS sequence"/>
</dbReference>
<sequence>MIARRITGFGFSHGFSGINQGPAFGQIAAVDQSLHRNRYKSRIGRKYIPVRISKLAGFRIKMDGICGPRGK</sequence>
<organism evidence="1 2">
    <name type="scientific">Iodidimonas gelatinilytica</name>
    <dbReference type="NCBI Taxonomy" id="1236966"/>
    <lineage>
        <taxon>Bacteria</taxon>
        <taxon>Pseudomonadati</taxon>
        <taxon>Pseudomonadota</taxon>
        <taxon>Alphaproteobacteria</taxon>
        <taxon>Iodidimonadales</taxon>
        <taxon>Iodidimonadaceae</taxon>
        <taxon>Iodidimonas</taxon>
    </lineage>
</organism>
<protein>
    <submittedName>
        <fullName evidence="1">Uncharacterized protein</fullName>
    </submittedName>
</protein>
<dbReference type="EMBL" id="BKCL01000003">
    <property type="protein sequence ID" value="GEQ97615.1"/>
    <property type="molecule type" value="Genomic_DNA"/>
</dbReference>
<evidence type="ECO:0000313" key="2">
    <source>
        <dbReference type="Proteomes" id="UP000322084"/>
    </source>
</evidence>
<accession>A0A5A7MRJ1</accession>